<dbReference type="InterPro" id="IPR050556">
    <property type="entry name" value="Type_II_TA_system_RNase"/>
</dbReference>
<reference evidence="8 9" key="1">
    <citation type="submission" date="2024-01" db="EMBL/GenBank/DDBJ databases">
        <title>Genomic insights into the taxonomy and metabolism of the cyanobacterium Pannus brasiliensis CCIBt3594.</title>
        <authorList>
            <person name="Machado M."/>
            <person name="Botero N.B."/>
            <person name="Andreote A.P.D."/>
            <person name="Feitosa A.M.T."/>
            <person name="Popin R."/>
            <person name="Sivonen K."/>
            <person name="Fiore M.F."/>
        </authorList>
    </citation>
    <scope>NUCLEOTIDE SEQUENCE [LARGE SCALE GENOMIC DNA]</scope>
    <source>
        <strain evidence="8 9">CCIBt3594</strain>
    </source>
</reference>
<protein>
    <submittedName>
        <fullName evidence="8">Type II toxin-antitoxin system VapC family toxin</fullName>
    </submittedName>
</protein>
<keyword evidence="9" id="KW-1185">Reference proteome</keyword>
<evidence type="ECO:0000256" key="5">
    <source>
        <dbReference type="ARBA" id="ARBA00022801"/>
    </source>
</evidence>
<dbReference type="GO" id="GO:0046872">
    <property type="term" value="F:metal ion binding"/>
    <property type="evidence" value="ECO:0007669"/>
    <property type="project" value="UniProtKB-KW"/>
</dbReference>
<sequence>MKYLLDTDHLSVLQRQAGQDFRNLSTRMARYPLSDFAVSTVTFHEQMLGSHAYINRARNLNDVVKGYEMMARLVTDFQVLPLISFDAGAATTFDRLQSQRIQLAKMDARIAAIALFRGLILLTRNHRDFGKVAGLPIEDWTV</sequence>
<organism evidence="8 9">
    <name type="scientific">Pannus brasiliensis CCIBt3594</name>
    <dbReference type="NCBI Taxonomy" id="1427578"/>
    <lineage>
        <taxon>Bacteria</taxon>
        <taxon>Bacillati</taxon>
        <taxon>Cyanobacteriota</taxon>
        <taxon>Cyanophyceae</taxon>
        <taxon>Oscillatoriophycideae</taxon>
        <taxon>Chroococcales</taxon>
        <taxon>Microcystaceae</taxon>
        <taxon>Pannus</taxon>
    </lineage>
</organism>
<accession>A0AAW9QUC3</accession>
<keyword evidence="4" id="KW-0479">Metal-binding</keyword>
<dbReference type="GO" id="GO:0016787">
    <property type="term" value="F:hydrolase activity"/>
    <property type="evidence" value="ECO:0007669"/>
    <property type="project" value="UniProtKB-KW"/>
</dbReference>
<dbReference type="AlphaFoldDB" id="A0AAW9QUC3"/>
<dbReference type="PANTHER" id="PTHR33653">
    <property type="entry name" value="RIBONUCLEASE VAPC2"/>
    <property type="match status" value="1"/>
</dbReference>
<evidence type="ECO:0000313" key="9">
    <source>
        <dbReference type="Proteomes" id="UP001328733"/>
    </source>
</evidence>
<keyword evidence="6" id="KW-0460">Magnesium</keyword>
<evidence type="ECO:0000256" key="2">
    <source>
        <dbReference type="ARBA" id="ARBA00022649"/>
    </source>
</evidence>
<dbReference type="PANTHER" id="PTHR33653:SF1">
    <property type="entry name" value="RIBONUCLEASE VAPC2"/>
    <property type="match status" value="1"/>
</dbReference>
<evidence type="ECO:0000313" key="8">
    <source>
        <dbReference type="EMBL" id="MEG3438895.1"/>
    </source>
</evidence>
<dbReference type="GO" id="GO:0004518">
    <property type="term" value="F:nuclease activity"/>
    <property type="evidence" value="ECO:0007669"/>
    <property type="project" value="UniProtKB-KW"/>
</dbReference>
<comment type="caution">
    <text evidence="8">The sequence shown here is derived from an EMBL/GenBank/DDBJ whole genome shotgun (WGS) entry which is preliminary data.</text>
</comment>
<evidence type="ECO:0000256" key="6">
    <source>
        <dbReference type="ARBA" id="ARBA00022842"/>
    </source>
</evidence>
<comment type="similarity">
    <text evidence="7">Belongs to the PINc/VapC protein family.</text>
</comment>
<name>A0AAW9QUC3_9CHRO</name>
<comment type="cofactor">
    <cofactor evidence="1">
        <name>Mg(2+)</name>
        <dbReference type="ChEBI" id="CHEBI:18420"/>
    </cofactor>
</comment>
<dbReference type="EMBL" id="JBAFSM010000037">
    <property type="protein sequence ID" value="MEG3438895.1"/>
    <property type="molecule type" value="Genomic_DNA"/>
</dbReference>
<proteinExistence type="inferred from homology"/>
<gene>
    <name evidence="8" type="ORF">V0288_17335</name>
</gene>
<evidence type="ECO:0000256" key="1">
    <source>
        <dbReference type="ARBA" id="ARBA00001946"/>
    </source>
</evidence>
<keyword evidence="2" id="KW-1277">Toxin-antitoxin system</keyword>
<keyword evidence="5" id="KW-0378">Hydrolase</keyword>
<evidence type="ECO:0000256" key="3">
    <source>
        <dbReference type="ARBA" id="ARBA00022722"/>
    </source>
</evidence>
<evidence type="ECO:0000256" key="7">
    <source>
        <dbReference type="ARBA" id="ARBA00038093"/>
    </source>
</evidence>
<evidence type="ECO:0000256" key="4">
    <source>
        <dbReference type="ARBA" id="ARBA00022723"/>
    </source>
</evidence>
<dbReference type="RefSeq" id="WP_332866379.1">
    <property type="nucleotide sequence ID" value="NZ_JBAFSM010000037.1"/>
</dbReference>
<dbReference type="Gene3D" id="3.40.50.1010">
    <property type="entry name" value="5'-nuclease"/>
    <property type="match status" value="1"/>
</dbReference>
<dbReference type="SUPFAM" id="SSF88723">
    <property type="entry name" value="PIN domain-like"/>
    <property type="match status" value="1"/>
</dbReference>
<dbReference type="InterPro" id="IPR029060">
    <property type="entry name" value="PIN-like_dom_sf"/>
</dbReference>
<keyword evidence="3" id="KW-0540">Nuclease</keyword>
<dbReference type="Proteomes" id="UP001328733">
    <property type="component" value="Unassembled WGS sequence"/>
</dbReference>